<keyword evidence="1" id="KW-0472">Membrane</keyword>
<dbReference type="PIR" id="G82539">
    <property type="entry name" value="G82539"/>
</dbReference>
<feature type="transmembrane region" description="Helical" evidence="1">
    <location>
        <begin position="6"/>
        <end position="29"/>
    </location>
</feature>
<name>Q9PAD4_XYLFA</name>
<keyword evidence="1" id="KW-0812">Transmembrane</keyword>
<evidence type="ECO:0000313" key="2">
    <source>
        <dbReference type="EMBL" id="AAF85381.1"/>
    </source>
</evidence>
<dbReference type="HOGENOM" id="CLU_2511923_0_0_6"/>
<evidence type="ECO:0000256" key="1">
    <source>
        <dbReference type="SAM" id="Phobius"/>
    </source>
</evidence>
<dbReference type="KEGG" id="xfa:XF_2584"/>
<proteinExistence type="predicted"/>
<dbReference type="AlphaFoldDB" id="Q9PAD4"/>
<evidence type="ECO:0000313" key="3">
    <source>
        <dbReference type="Proteomes" id="UP000000812"/>
    </source>
</evidence>
<protein>
    <submittedName>
        <fullName evidence="2">Uncharacterized protein</fullName>
    </submittedName>
</protein>
<reference evidence="2 3" key="1">
    <citation type="journal article" date="2000" name="Nature">
        <title>The genome sequence of the plant pathogen Xylella fastidiosa.</title>
        <authorList>
            <person name="Simpson A.J."/>
            <person name="Reinach F.C."/>
            <person name="Arruda P."/>
            <person name="Abreu F.A."/>
            <person name="Acencio M."/>
            <person name="Alvarenga R."/>
            <person name="Alves L.M."/>
            <person name="Araya J.E."/>
            <person name="Baia G.S."/>
            <person name="Baptista C.S."/>
            <person name="Barros M.H."/>
            <person name="Bonaccorsi E.D."/>
            <person name="Bordin S."/>
            <person name="Bove J.M."/>
            <person name="Briones M.R."/>
            <person name="Bueno M.R."/>
            <person name="Camargo A.A."/>
            <person name="Camargo L.E."/>
            <person name="Carraro D.M."/>
            <person name="Carrer H."/>
            <person name="Colauto N.B."/>
            <person name="Colombo C."/>
            <person name="Costa F.F."/>
            <person name="Costa M.C."/>
            <person name="Costa-Neto C.M."/>
            <person name="Coutinho L.L."/>
            <person name="Cristofani M."/>
            <person name="Dias-Neto E."/>
            <person name="Docena C."/>
            <person name="El-Dorry H."/>
            <person name="Facincani A.P."/>
            <person name="Ferreira A.J."/>
            <person name="Ferreira V.C."/>
            <person name="Ferro J.A."/>
            <person name="Fraga J.S."/>
            <person name="Franca S.C."/>
            <person name="Franco M.C."/>
            <person name="Frohme M."/>
            <person name="Furlan L.R."/>
            <person name="Garnier M."/>
            <person name="Goldman G.H."/>
            <person name="Goldman M.H."/>
            <person name="Gomes S.L."/>
            <person name="Gruber A."/>
            <person name="Ho P.L."/>
            <person name="Hoheisel J.D."/>
            <person name="Junqueira M.L."/>
            <person name="Kemper E.L."/>
            <person name="Kitajima J.P."/>
            <person name="Krieger J.E."/>
            <person name="Kuramae E.E."/>
            <person name="Laigret F."/>
            <person name="Lambais M.R."/>
            <person name="Leite L.C."/>
            <person name="Lemos E.G."/>
            <person name="Lemos M.V."/>
            <person name="Lopes S.A."/>
            <person name="Lopes C.R."/>
            <person name="Machado J.A."/>
            <person name="Machado M.A."/>
            <person name="Madeira A.M."/>
            <person name="Madeira H.M."/>
            <person name="Marino C.L."/>
            <person name="Marques M.V."/>
            <person name="Martins E.A."/>
            <person name="Martins E.M."/>
            <person name="Matsukuma A.Y."/>
            <person name="Menck C.F."/>
            <person name="Miracca E.C."/>
            <person name="Miyaki C.Y."/>
            <person name="Monteriro-Vitorello C.B."/>
            <person name="Moon D.H."/>
            <person name="Nagai M.A."/>
            <person name="Nascimento A.L."/>
            <person name="Netto L.E."/>
            <person name="Nhani A.Jr."/>
            <person name="Nobrega F.G."/>
            <person name="Nunes L.R."/>
            <person name="Oliveira M.A."/>
            <person name="de Oliveira M.C."/>
            <person name="de Oliveira R.C."/>
            <person name="Palmieri D.A."/>
            <person name="Paris A."/>
            <person name="Peixoto B.R."/>
            <person name="Pereira G.A."/>
            <person name="Pereira H.A.Jr."/>
            <person name="Pesquero J.B."/>
            <person name="Quaggio R.B."/>
            <person name="Roberto P.G."/>
            <person name="Rodrigues V."/>
            <person name="de M Rosa A.J."/>
            <person name="de Rosa V.E.Jr."/>
            <person name="de Sa R.G."/>
            <person name="Santelli R.V."/>
            <person name="Sawasaki H.E."/>
            <person name="da Silva A.C."/>
            <person name="da Silva A.M."/>
            <person name="da Silva F.R."/>
            <person name="da Silva W.A.Jr."/>
            <person name="da Silveira J.F."/>
            <person name="Silvestri M.L."/>
            <person name="Siqueira W.J."/>
            <person name="de Souza A.A."/>
            <person name="de Souza A.P."/>
            <person name="Terenzi M.F."/>
            <person name="Truffi D."/>
            <person name="Tsai S.M."/>
            <person name="Tsuhako M.H."/>
            <person name="Vallada H."/>
            <person name="Van Sluys M.A."/>
            <person name="Verjovski-Almeida S."/>
            <person name="Vettore A.L."/>
            <person name="Zago M.A."/>
            <person name="Zatz M."/>
            <person name="Meidanis J."/>
            <person name="Setubal J.C."/>
        </authorList>
    </citation>
    <scope>NUCLEOTIDE SEQUENCE [LARGE SCALE GENOMIC DNA]</scope>
    <source>
        <strain evidence="2 3">9a5c</strain>
    </source>
</reference>
<gene>
    <name evidence="2" type="ordered locus">XF_2584</name>
</gene>
<dbReference type="EMBL" id="AE003849">
    <property type="protein sequence ID" value="AAF85381.1"/>
    <property type="molecule type" value="Genomic_DNA"/>
</dbReference>
<dbReference type="Proteomes" id="UP000000812">
    <property type="component" value="Chromosome"/>
</dbReference>
<keyword evidence="1" id="KW-1133">Transmembrane helix</keyword>
<organism evidence="2 3">
    <name type="scientific">Xylella fastidiosa (strain 9a5c)</name>
    <dbReference type="NCBI Taxonomy" id="160492"/>
    <lineage>
        <taxon>Bacteria</taxon>
        <taxon>Pseudomonadati</taxon>
        <taxon>Pseudomonadota</taxon>
        <taxon>Gammaproteobacteria</taxon>
        <taxon>Lysobacterales</taxon>
        <taxon>Lysobacteraceae</taxon>
        <taxon>Xylella</taxon>
    </lineage>
</organism>
<accession>Q9PAD4</accession>
<sequence length="85" mass="10091">MVLQDISYICALFVLGGVRMLIVLAQFGADRWGRYCRRRNLLRGMLNTLRWVLYVGVISMLDPYSRWQLIRERSNDSYLFSKISR</sequence>